<evidence type="ECO:0000313" key="3">
    <source>
        <dbReference type="Proteomes" id="UP000239833"/>
    </source>
</evidence>
<reference evidence="3" key="1">
    <citation type="submission" date="2017-02" db="EMBL/GenBank/DDBJ databases">
        <title>Delineation of Paenibacillus larvae strains originating from foulbrood outbreaks.</title>
        <authorList>
            <person name="Beims H."/>
            <person name="Bunk B."/>
            <person name="Sproeer C."/>
            <person name="Mohr K.I."/>
            <person name="Pradella S."/>
            <person name="Guenther G."/>
            <person name="Rohde M."/>
            <person name="von der Ohe W."/>
            <person name="Steinert M."/>
        </authorList>
    </citation>
    <scope>NUCLEOTIDE SEQUENCE [LARGE SCALE GENOMIC DNA]</scope>
    <source>
        <strain evidence="3">Eric_III</strain>
    </source>
</reference>
<organism evidence="1 3">
    <name type="scientific">Paenibacillus larvae subsp. larvae</name>
    <dbReference type="NCBI Taxonomy" id="147375"/>
    <lineage>
        <taxon>Bacteria</taxon>
        <taxon>Bacillati</taxon>
        <taxon>Bacillota</taxon>
        <taxon>Bacilli</taxon>
        <taxon>Bacillales</taxon>
        <taxon>Paenibacillaceae</taxon>
        <taxon>Paenibacillus</taxon>
    </lineage>
</organism>
<evidence type="ECO:0000313" key="1">
    <source>
        <dbReference type="EMBL" id="AVF27183.1"/>
    </source>
</evidence>
<dbReference type="AlphaFoldDB" id="A0A2L1U2L8"/>
<accession>A0A6C0QVI1</accession>
<dbReference type="Proteomes" id="UP000239833">
    <property type="component" value="Chromosome"/>
</dbReference>
<evidence type="ECO:0000313" key="2">
    <source>
        <dbReference type="EMBL" id="QHZ52521.1"/>
    </source>
</evidence>
<accession>A0A2L1U2L8</accession>
<dbReference type="EMBL" id="CP019717">
    <property type="protein sequence ID" value="QHZ52521.1"/>
    <property type="molecule type" value="Genomic_DNA"/>
</dbReference>
<dbReference type="Proteomes" id="UP000464330">
    <property type="component" value="Chromosome"/>
</dbReference>
<dbReference type="EMBL" id="CP019655">
    <property type="protein sequence ID" value="AVF27183.1"/>
    <property type="molecule type" value="Genomic_DNA"/>
</dbReference>
<gene>
    <name evidence="1" type="ORF">ERICIII_03056</name>
    <name evidence="2" type="ORF">ERICV_03410</name>
</gene>
<name>A0A2L1U2L8_9BACL</name>
<protein>
    <submittedName>
        <fullName evidence="1">Uncharacterized protein</fullName>
    </submittedName>
</protein>
<evidence type="ECO:0000313" key="4">
    <source>
        <dbReference type="Proteomes" id="UP000464330"/>
    </source>
</evidence>
<proteinExistence type="predicted"/>
<sequence>MSKHHHHHKVIKVVLKPGQKVLVECKKHHKRRVV</sequence>
<reference evidence="1 4" key="2">
    <citation type="journal article" date="2020" name="Int. J. Med. Microbiol.">
        <title>Discovery of Paenibacillus larvae ERIC V: Phenotypic and genomic comparison to genotypes ERIC I-IV reveal different inventories of virulence factors which correlate with epidemiological prevalences of American Foulbrood.</title>
        <authorList>
            <person name="Beims H."/>
            <person name="Bunk B."/>
            <person name="Erler S."/>
            <person name="Mohr K.I."/>
            <person name="Sproer C."/>
            <person name="Pradella S."/>
            <person name="Gunther G."/>
            <person name="Rohde M."/>
            <person name="von der Ohe W."/>
            <person name="Steinert M."/>
        </authorList>
    </citation>
    <scope>NUCLEOTIDE SEQUENCE</scope>
    <source>
        <strain evidence="1">Eric_III</strain>
        <strain evidence="2">Eric_V</strain>
    </source>
</reference>
<accession>A0A8B6WX55</accession>